<dbReference type="InterPro" id="IPR050588">
    <property type="entry name" value="WNK_Ser-Thr_kinase"/>
</dbReference>
<dbReference type="GO" id="GO:0000160">
    <property type="term" value="P:phosphorelay signal transduction system"/>
    <property type="evidence" value="ECO:0007669"/>
    <property type="project" value="InterPro"/>
</dbReference>
<organism evidence="5 6">
    <name type="scientific">Klebsormidium nitens</name>
    <name type="common">Green alga</name>
    <name type="synonym">Ulothrix nitens</name>
    <dbReference type="NCBI Taxonomy" id="105231"/>
    <lineage>
        <taxon>Eukaryota</taxon>
        <taxon>Viridiplantae</taxon>
        <taxon>Streptophyta</taxon>
        <taxon>Klebsormidiophyceae</taxon>
        <taxon>Klebsormidiales</taxon>
        <taxon>Klebsormidiaceae</taxon>
        <taxon>Klebsormidium</taxon>
    </lineage>
</organism>
<dbReference type="Gene3D" id="3.40.50.2300">
    <property type="match status" value="1"/>
</dbReference>
<dbReference type="InterPro" id="IPR000719">
    <property type="entry name" value="Prot_kinase_dom"/>
</dbReference>
<dbReference type="GO" id="GO:0035556">
    <property type="term" value="P:intracellular signal transduction"/>
    <property type="evidence" value="ECO:0000318"/>
    <property type="project" value="GO_Central"/>
</dbReference>
<feature type="modified residue" description="4-aspartylphosphate" evidence="2">
    <location>
        <position position="261"/>
    </location>
</feature>
<keyword evidence="5" id="KW-0808">Transferase</keyword>
<dbReference type="Proteomes" id="UP000054558">
    <property type="component" value="Unassembled WGS sequence"/>
</dbReference>
<sequence length="337" mass="38044">MQHYSKSDEILGSSEFKTVYSGFDHKQGVAIAWSVIDLKSGECTDQLVRTLQLIQRVEHDHIVLNGPLLIRNLRMGNVLIHQDVGIIKLDLLSVSFIFTSHGHAREKVEQIRIMAPECVLGPTDERVDVYGFGMVMLEAATRVQPYKECSTFASLFDKVTHFQPPTALAQVQNSGLRDIIRKTFLRAADRPSAQELLQLPYFRFEPSLWGMHVVVIDDDPVNLKVCSRLLEKEGVTVVPCSTFGEVVTLLSTRAFSAVITDIIMPQMNGLELTKKLRQLRYNSLMIIGVSAVKRDDMDERMGESGMDAFLQKPFNFENLRVAFTRARLKRTSSAKDL</sequence>
<dbReference type="Pfam" id="PF07714">
    <property type="entry name" value="PK_Tyr_Ser-Thr"/>
    <property type="match status" value="1"/>
</dbReference>
<feature type="domain" description="Response regulatory" evidence="4">
    <location>
        <begin position="212"/>
        <end position="327"/>
    </location>
</feature>
<dbReference type="GO" id="GO:0004674">
    <property type="term" value="F:protein serine/threonine kinase activity"/>
    <property type="evidence" value="ECO:0000318"/>
    <property type="project" value="GO_Central"/>
</dbReference>
<dbReference type="EMBL" id="DF237577">
    <property type="protein sequence ID" value="GAQ90330.1"/>
    <property type="molecule type" value="Genomic_DNA"/>
</dbReference>
<dbReference type="PANTHER" id="PTHR13902">
    <property type="entry name" value="SERINE/THREONINE-PROTEIN KINASE WNK WITH NO LYSINE -RELATED"/>
    <property type="match status" value="1"/>
</dbReference>
<evidence type="ECO:0000256" key="2">
    <source>
        <dbReference type="PROSITE-ProRule" id="PRU00169"/>
    </source>
</evidence>
<dbReference type="SUPFAM" id="SSF52172">
    <property type="entry name" value="CheY-like"/>
    <property type="match status" value="1"/>
</dbReference>
<dbReference type="EC" id="2.7.11.1" evidence="1"/>
<keyword evidence="5" id="KW-0418">Kinase</keyword>
<evidence type="ECO:0000313" key="5">
    <source>
        <dbReference type="EMBL" id="GAQ90330.1"/>
    </source>
</evidence>
<dbReference type="PROSITE" id="PS50110">
    <property type="entry name" value="RESPONSE_REGULATORY"/>
    <property type="match status" value="1"/>
</dbReference>
<name>A0A1Y1IHI1_KLENI</name>
<protein>
    <recommendedName>
        <fullName evidence="1">non-specific serine/threonine protein kinase</fullName>
        <ecNumber evidence="1">2.7.11.1</ecNumber>
    </recommendedName>
</protein>
<proteinExistence type="predicted"/>
<feature type="domain" description="Protein kinase" evidence="3">
    <location>
        <begin position="1"/>
        <end position="202"/>
    </location>
</feature>
<dbReference type="InterPro" id="IPR011006">
    <property type="entry name" value="CheY-like_superfamily"/>
</dbReference>
<dbReference type="SMART" id="SM00448">
    <property type="entry name" value="REC"/>
    <property type="match status" value="1"/>
</dbReference>
<evidence type="ECO:0000259" key="3">
    <source>
        <dbReference type="PROSITE" id="PS50011"/>
    </source>
</evidence>
<dbReference type="InterPro" id="IPR001789">
    <property type="entry name" value="Sig_transdc_resp-reg_receiver"/>
</dbReference>
<reference evidence="5 6" key="1">
    <citation type="journal article" date="2014" name="Nat. Commun.">
        <title>Klebsormidium flaccidum genome reveals primary factors for plant terrestrial adaptation.</title>
        <authorList>
            <person name="Hori K."/>
            <person name="Maruyama F."/>
            <person name="Fujisawa T."/>
            <person name="Togashi T."/>
            <person name="Yamamoto N."/>
            <person name="Seo M."/>
            <person name="Sato S."/>
            <person name="Yamada T."/>
            <person name="Mori H."/>
            <person name="Tajima N."/>
            <person name="Moriyama T."/>
            <person name="Ikeuchi M."/>
            <person name="Watanabe M."/>
            <person name="Wada H."/>
            <person name="Kobayashi K."/>
            <person name="Saito M."/>
            <person name="Masuda T."/>
            <person name="Sasaki-Sekimoto Y."/>
            <person name="Mashiguchi K."/>
            <person name="Awai K."/>
            <person name="Shimojima M."/>
            <person name="Masuda S."/>
            <person name="Iwai M."/>
            <person name="Nobusawa T."/>
            <person name="Narise T."/>
            <person name="Kondo S."/>
            <person name="Saito H."/>
            <person name="Sato R."/>
            <person name="Murakawa M."/>
            <person name="Ihara Y."/>
            <person name="Oshima-Yamada Y."/>
            <person name="Ohtaka K."/>
            <person name="Satoh M."/>
            <person name="Sonobe K."/>
            <person name="Ishii M."/>
            <person name="Ohtani R."/>
            <person name="Kanamori-Sato M."/>
            <person name="Honoki R."/>
            <person name="Miyazaki D."/>
            <person name="Mochizuki H."/>
            <person name="Umetsu J."/>
            <person name="Higashi K."/>
            <person name="Shibata D."/>
            <person name="Kamiya Y."/>
            <person name="Sato N."/>
            <person name="Nakamura Y."/>
            <person name="Tabata S."/>
            <person name="Ida S."/>
            <person name="Kurokawa K."/>
            <person name="Ohta H."/>
        </authorList>
    </citation>
    <scope>NUCLEOTIDE SEQUENCE [LARGE SCALE GENOMIC DNA]</scope>
    <source>
        <strain evidence="5 6">NIES-2285</strain>
    </source>
</reference>
<dbReference type="GO" id="GO:0005737">
    <property type="term" value="C:cytoplasm"/>
    <property type="evidence" value="ECO:0000318"/>
    <property type="project" value="GO_Central"/>
</dbReference>
<accession>A0A1Y1IHI1</accession>
<dbReference type="Pfam" id="PF00072">
    <property type="entry name" value="Response_reg"/>
    <property type="match status" value="1"/>
</dbReference>
<dbReference type="STRING" id="105231.A0A1Y1IHI1"/>
<dbReference type="InterPro" id="IPR001245">
    <property type="entry name" value="Ser-Thr/Tyr_kinase_cat_dom"/>
</dbReference>
<dbReference type="Gene3D" id="1.10.510.10">
    <property type="entry name" value="Transferase(Phosphotransferase) domain 1"/>
    <property type="match status" value="1"/>
</dbReference>
<evidence type="ECO:0000256" key="1">
    <source>
        <dbReference type="ARBA" id="ARBA00012513"/>
    </source>
</evidence>
<dbReference type="SUPFAM" id="SSF56112">
    <property type="entry name" value="Protein kinase-like (PK-like)"/>
    <property type="match status" value="1"/>
</dbReference>
<evidence type="ECO:0000259" key="4">
    <source>
        <dbReference type="PROSITE" id="PS50110"/>
    </source>
</evidence>
<dbReference type="CDD" id="cd17546">
    <property type="entry name" value="REC_hyHK_CKI1_RcsC-like"/>
    <property type="match status" value="1"/>
</dbReference>
<dbReference type="SMART" id="SM00220">
    <property type="entry name" value="S_TKc"/>
    <property type="match status" value="1"/>
</dbReference>
<dbReference type="InterPro" id="IPR011009">
    <property type="entry name" value="Kinase-like_dom_sf"/>
</dbReference>
<dbReference type="OrthoDB" id="21225at2759"/>
<keyword evidence="6" id="KW-1185">Reference proteome</keyword>
<dbReference type="PROSITE" id="PS50011">
    <property type="entry name" value="PROTEIN_KINASE_DOM"/>
    <property type="match status" value="1"/>
</dbReference>
<evidence type="ECO:0000313" key="6">
    <source>
        <dbReference type="Proteomes" id="UP000054558"/>
    </source>
</evidence>
<dbReference type="AlphaFoldDB" id="A0A1Y1IHI1"/>
<keyword evidence="2" id="KW-0597">Phosphoprotein</keyword>
<gene>
    <name evidence="5" type="ORF">KFL_006280050</name>
</gene>
<dbReference type="GO" id="GO:0005524">
    <property type="term" value="F:ATP binding"/>
    <property type="evidence" value="ECO:0007669"/>
    <property type="project" value="InterPro"/>
</dbReference>
<dbReference type="Gene3D" id="3.30.200.20">
    <property type="entry name" value="Phosphorylase Kinase, domain 1"/>
    <property type="match status" value="1"/>
</dbReference>